<evidence type="ECO:0000313" key="5">
    <source>
        <dbReference type="Proteomes" id="UP000030672"/>
    </source>
</evidence>
<dbReference type="Gene3D" id="1.20.1050.10">
    <property type="match status" value="1"/>
</dbReference>
<dbReference type="InterPro" id="IPR010987">
    <property type="entry name" value="Glutathione-S-Trfase_C-like"/>
</dbReference>
<dbReference type="SFLD" id="SFLDS00019">
    <property type="entry name" value="Glutathione_Transferase_(cytos"/>
    <property type="match status" value="1"/>
</dbReference>
<dbReference type="Proteomes" id="UP000030672">
    <property type="component" value="Unassembled WGS sequence"/>
</dbReference>
<reference evidence="4 5" key="1">
    <citation type="journal article" date="2014" name="BMC Genomics">
        <title>Genome sequencing of four Aureobasidium pullulans varieties: biotechnological potential, stress tolerance, and description of new species.</title>
        <authorList>
            <person name="Gostin Ar C."/>
            <person name="Ohm R.A."/>
            <person name="Kogej T."/>
            <person name="Sonjak S."/>
            <person name="Turk M."/>
            <person name="Zajc J."/>
            <person name="Zalar P."/>
            <person name="Grube M."/>
            <person name="Sun H."/>
            <person name="Han J."/>
            <person name="Sharma A."/>
            <person name="Chiniquy J."/>
            <person name="Ngan C.Y."/>
            <person name="Lipzen A."/>
            <person name="Barry K."/>
            <person name="Grigoriev I.V."/>
            <person name="Gunde-Cimerman N."/>
        </authorList>
    </citation>
    <scope>NUCLEOTIDE SEQUENCE [LARGE SCALE GENOMIC DNA]</scope>
    <source>
        <strain evidence="4 5">CBS 110374</strain>
    </source>
</reference>
<name>A0A074VV27_AURM1</name>
<dbReference type="GeneID" id="63914399"/>
<evidence type="ECO:0000256" key="1">
    <source>
        <dbReference type="ARBA" id="ARBA00007409"/>
    </source>
</evidence>
<dbReference type="PANTHER" id="PTHR44051:SF9">
    <property type="entry name" value="GLUTATHIONE S-TRANSFERASE 1"/>
    <property type="match status" value="1"/>
</dbReference>
<dbReference type="InterPro" id="IPR040079">
    <property type="entry name" value="Glutathione_S-Trfase"/>
</dbReference>
<dbReference type="InterPro" id="IPR004045">
    <property type="entry name" value="Glutathione_S-Trfase_N"/>
</dbReference>
<proteinExistence type="inferred from homology"/>
<dbReference type="SFLD" id="SFLDG00358">
    <property type="entry name" value="Main_(cytGST)"/>
    <property type="match status" value="1"/>
</dbReference>
<feature type="domain" description="GST C-terminal" evidence="3">
    <location>
        <begin position="109"/>
        <end position="252"/>
    </location>
</feature>
<dbReference type="RefSeq" id="XP_040881351.1">
    <property type="nucleotide sequence ID" value="XM_041021026.1"/>
</dbReference>
<dbReference type="PROSITE" id="PS50405">
    <property type="entry name" value="GST_CTER"/>
    <property type="match status" value="1"/>
</dbReference>
<dbReference type="AlphaFoldDB" id="A0A074VV27"/>
<sequence>MASESTAPKVTLYWLEQSRAQRFIWLLEECNVDYNIKIFKRTPEGMAPPELKKVHPLGKSPVVGITAPGRTDPLILAESGFITEYLTEHFAPHLAPKKFEDGKEGPGLETEEWLRYHFFMHYAEGSLMALMVNNLVFSFLKSDKIPFFIRPITGGIVNKFNDMFFNPNFKAHFDFLESQLASAPNGGGFLCGKDLTAVDILMSFPMQAGQKRLKMINATTYPKLNAYVTKLENMEGYKRSIDRIEKETGEKFSVMMGAE</sequence>
<dbReference type="PROSITE" id="PS50404">
    <property type="entry name" value="GST_NTER"/>
    <property type="match status" value="1"/>
</dbReference>
<comment type="similarity">
    <text evidence="1">Belongs to the GST superfamily.</text>
</comment>
<evidence type="ECO:0008006" key="6">
    <source>
        <dbReference type="Google" id="ProtNLM"/>
    </source>
</evidence>
<evidence type="ECO:0000259" key="2">
    <source>
        <dbReference type="PROSITE" id="PS50404"/>
    </source>
</evidence>
<dbReference type="SUPFAM" id="SSF47616">
    <property type="entry name" value="GST C-terminal domain-like"/>
    <property type="match status" value="1"/>
</dbReference>
<keyword evidence="5" id="KW-1185">Reference proteome</keyword>
<feature type="domain" description="GST N-terminal" evidence="2">
    <location>
        <begin position="7"/>
        <end position="94"/>
    </location>
</feature>
<dbReference type="SUPFAM" id="SSF52833">
    <property type="entry name" value="Thioredoxin-like"/>
    <property type="match status" value="1"/>
</dbReference>
<dbReference type="Pfam" id="PF14497">
    <property type="entry name" value="GST_C_3"/>
    <property type="match status" value="1"/>
</dbReference>
<dbReference type="CDD" id="cd03189">
    <property type="entry name" value="GST_C_GTT1_like"/>
    <property type="match status" value="1"/>
</dbReference>
<dbReference type="Pfam" id="PF02798">
    <property type="entry name" value="GST_N"/>
    <property type="match status" value="1"/>
</dbReference>
<dbReference type="Gene3D" id="3.40.30.10">
    <property type="entry name" value="Glutaredoxin"/>
    <property type="match status" value="1"/>
</dbReference>
<dbReference type="InterPro" id="IPR036249">
    <property type="entry name" value="Thioredoxin-like_sf"/>
</dbReference>
<accession>A0A074VV27</accession>
<evidence type="ECO:0000313" key="4">
    <source>
        <dbReference type="EMBL" id="KEQ64328.1"/>
    </source>
</evidence>
<dbReference type="CDD" id="cd03046">
    <property type="entry name" value="GST_N_GTT1_like"/>
    <property type="match status" value="1"/>
</dbReference>
<dbReference type="InterPro" id="IPR036282">
    <property type="entry name" value="Glutathione-S-Trfase_C_sf"/>
</dbReference>
<dbReference type="EMBL" id="KL584829">
    <property type="protein sequence ID" value="KEQ64328.1"/>
    <property type="molecule type" value="Genomic_DNA"/>
</dbReference>
<dbReference type="STRING" id="1043003.A0A074VV27"/>
<evidence type="ECO:0000259" key="3">
    <source>
        <dbReference type="PROSITE" id="PS50405"/>
    </source>
</evidence>
<dbReference type="PANTHER" id="PTHR44051">
    <property type="entry name" value="GLUTATHIONE S-TRANSFERASE-RELATED"/>
    <property type="match status" value="1"/>
</dbReference>
<protein>
    <recommendedName>
        <fullName evidence="6">Glutathione S-transferase</fullName>
    </recommendedName>
</protein>
<organism evidence="4 5">
    <name type="scientific">Aureobasidium melanogenum (strain CBS 110374)</name>
    <name type="common">Aureobasidium pullulans var. melanogenum</name>
    <dbReference type="NCBI Taxonomy" id="1043003"/>
    <lineage>
        <taxon>Eukaryota</taxon>
        <taxon>Fungi</taxon>
        <taxon>Dikarya</taxon>
        <taxon>Ascomycota</taxon>
        <taxon>Pezizomycotina</taxon>
        <taxon>Dothideomycetes</taxon>
        <taxon>Dothideomycetidae</taxon>
        <taxon>Dothideales</taxon>
        <taxon>Saccotheciaceae</taxon>
        <taxon>Aureobasidium</taxon>
    </lineage>
</organism>
<dbReference type="InterPro" id="IPR004046">
    <property type="entry name" value="GST_C"/>
</dbReference>
<dbReference type="HOGENOM" id="CLU_011226_15_0_1"/>
<gene>
    <name evidence="4" type="ORF">M437DRAFT_45129</name>
</gene>